<dbReference type="EMBL" id="CM004397">
    <property type="protein sequence ID" value="KAG8644000.1"/>
    <property type="molecule type" value="Genomic_DNA"/>
</dbReference>
<evidence type="ECO:0000313" key="1">
    <source>
        <dbReference type="EMBL" id="KAG8644000.1"/>
    </source>
</evidence>
<proteinExistence type="predicted"/>
<protein>
    <submittedName>
        <fullName evidence="1">Uncharacterized protein</fullName>
    </submittedName>
</protein>
<evidence type="ECO:0000313" key="2">
    <source>
        <dbReference type="Proteomes" id="UP000091857"/>
    </source>
</evidence>
<organism evidence="1 2">
    <name type="scientific">Manihot esculenta</name>
    <name type="common">Cassava</name>
    <name type="synonym">Jatropha manihot</name>
    <dbReference type="NCBI Taxonomy" id="3983"/>
    <lineage>
        <taxon>Eukaryota</taxon>
        <taxon>Viridiplantae</taxon>
        <taxon>Streptophyta</taxon>
        <taxon>Embryophyta</taxon>
        <taxon>Tracheophyta</taxon>
        <taxon>Spermatophyta</taxon>
        <taxon>Magnoliopsida</taxon>
        <taxon>eudicotyledons</taxon>
        <taxon>Gunneridae</taxon>
        <taxon>Pentapetalae</taxon>
        <taxon>rosids</taxon>
        <taxon>fabids</taxon>
        <taxon>Malpighiales</taxon>
        <taxon>Euphorbiaceae</taxon>
        <taxon>Crotonoideae</taxon>
        <taxon>Manihoteae</taxon>
        <taxon>Manihot</taxon>
    </lineage>
</organism>
<accession>A0ACB7GW53</accession>
<reference evidence="2" key="1">
    <citation type="journal article" date="2016" name="Nat. Biotechnol.">
        <title>Sequencing wild and cultivated cassava and related species reveals extensive interspecific hybridization and genetic diversity.</title>
        <authorList>
            <person name="Bredeson J.V."/>
            <person name="Lyons J.B."/>
            <person name="Prochnik S.E."/>
            <person name="Wu G.A."/>
            <person name="Ha C.M."/>
            <person name="Edsinger-Gonzales E."/>
            <person name="Grimwood J."/>
            <person name="Schmutz J."/>
            <person name="Rabbi I.Y."/>
            <person name="Egesi C."/>
            <person name="Nauluvula P."/>
            <person name="Lebot V."/>
            <person name="Ndunguru J."/>
            <person name="Mkamilo G."/>
            <person name="Bart R.S."/>
            <person name="Setter T.L."/>
            <person name="Gleadow R.M."/>
            <person name="Kulakow P."/>
            <person name="Ferguson M.E."/>
            <person name="Rounsley S."/>
            <person name="Rokhsar D.S."/>
        </authorList>
    </citation>
    <scope>NUCLEOTIDE SEQUENCE [LARGE SCALE GENOMIC DNA]</scope>
    <source>
        <strain evidence="2">cv. AM560-2</strain>
    </source>
</reference>
<comment type="caution">
    <text evidence="1">The sequence shown here is derived from an EMBL/GenBank/DDBJ whole genome shotgun (WGS) entry which is preliminary data.</text>
</comment>
<name>A0ACB7GW53_MANES</name>
<dbReference type="Proteomes" id="UP000091857">
    <property type="component" value="Chromosome 11"/>
</dbReference>
<gene>
    <name evidence="1" type="ORF">MANES_11G088101v8</name>
</gene>
<keyword evidence="2" id="KW-1185">Reference proteome</keyword>
<sequence>MWSWEKEGSLVFKNFISTVGLLDLGFYGPKFTWNNRRFGNANICKHLDRSLASYNWIYLHLHANISHLDDLGSDHRPLLLNLYPSTSKAKRLFKFNSRWTSKSEASVIIYEAWNANGTASSLFNVFSKLKACRHALVS</sequence>